<dbReference type="RefSeq" id="WP_076488458.1">
    <property type="nucleotide sequence ID" value="NZ_FTMS01000007.1"/>
</dbReference>
<proteinExistence type="predicted"/>
<reference evidence="1 2" key="1">
    <citation type="submission" date="2017-01" db="EMBL/GenBank/DDBJ databases">
        <authorList>
            <person name="Mah S.A."/>
            <person name="Swanson W.J."/>
            <person name="Moy G.W."/>
            <person name="Vacquier V.D."/>
        </authorList>
    </citation>
    <scope>NUCLEOTIDE SEQUENCE [LARGE SCALE GENOMIC DNA]</scope>
    <source>
        <strain evidence="1 2">ASpG1</strain>
    </source>
</reference>
<accession>A0A1N6RUH8</accession>
<dbReference type="STRING" id="159291.SAMN05920897_10722"/>
<dbReference type="Proteomes" id="UP000186400">
    <property type="component" value="Unassembled WGS sequence"/>
</dbReference>
<dbReference type="InterPro" id="IPR008928">
    <property type="entry name" value="6-hairpin_glycosidase_sf"/>
</dbReference>
<dbReference type="GO" id="GO:0005975">
    <property type="term" value="P:carbohydrate metabolic process"/>
    <property type="evidence" value="ECO:0007669"/>
    <property type="project" value="InterPro"/>
</dbReference>
<name>A0A1N6RUH8_9SPIO</name>
<organism evidence="1 2">
    <name type="scientific">Alkalispirochaeta americana</name>
    <dbReference type="NCBI Taxonomy" id="159291"/>
    <lineage>
        <taxon>Bacteria</taxon>
        <taxon>Pseudomonadati</taxon>
        <taxon>Spirochaetota</taxon>
        <taxon>Spirochaetia</taxon>
        <taxon>Spirochaetales</taxon>
        <taxon>Spirochaetaceae</taxon>
        <taxon>Alkalispirochaeta</taxon>
    </lineage>
</organism>
<dbReference type="SUPFAM" id="SSF48208">
    <property type="entry name" value="Six-hairpin glycosidases"/>
    <property type="match status" value="1"/>
</dbReference>
<evidence type="ECO:0008006" key="3">
    <source>
        <dbReference type="Google" id="ProtNLM"/>
    </source>
</evidence>
<dbReference type="AlphaFoldDB" id="A0A1N6RUH8"/>
<gene>
    <name evidence="1" type="ORF">SAMN05920897_10722</name>
</gene>
<protein>
    <recommendedName>
        <fullName evidence="3">Mannose or cellobiose epimerase, N-acyl-D-glucosamine 2-epimerase family</fullName>
    </recommendedName>
</protein>
<dbReference type="OrthoDB" id="7061936at2"/>
<sequence>MNSQKISLKKNDLLLQVAERYFADRDLSRLALEGLPPGHNGPYRHPETPLRVVSHWALVTAFLYRLSGETRWHQVCCALRDYILSDAARPQGGNVYHREIEGKDRCNGLIGPAWTMEALTALGDALQDQACHDLARKLADLHPFDESWGLWRVVDLDGTVLGFDNTFNHQLWFASAAAFVADDNDSSSPVLRQVRRFLDATEQNLHIYPDGLIYHFTARRLPKAGPGDPLPERFRQALKNILKPDPGPPREVTAPQRMKWTGYHQFNLYAFARLHERFPGHPLWTRGDFRRAVALLLAPSYREELAEPENIYSFGYNPPGFEIPYALERLGDLTPEELEEERSFWLEQQISATFDPRTGQFSRGTADPATLTARICELTRWSER</sequence>
<evidence type="ECO:0000313" key="2">
    <source>
        <dbReference type="Proteomes" id="UP000186400"/>
    </source>
</evidence>
<evidence type="ECO:0000313" key="1">
    <source>
        <dbReference type="EMBL" id="SIQ32431.1"/>
    </source>
</evidence>
<dbReference type="EMBL" id="FTMS01000007">
    <property type="protein sequence ID" value="SIQ32431.1"/>
    <property type="molecule type" value="Genomic_DNA"/>
</dbReference>
<keyword evidence="2" id="KW-1185">Reference proteome</keyword>